<dbReference type="Pfam" id="PF02098">
    <property type="entry name" value="His_binding"/>
    <property type="match status" value="1"/>
</dbReference>
<dbReference type="SUPFAM" id="SSF50814">
    <property type="entry name" value="Lipocalins"/>
    <property type="match status" value="1"/>
</dbReference>
<proteinExistence type="predicted"/>
<dbReference type="AlphaFoldDB" id="A0A6M2E8G6"/>
<protein>
    <submittedName>
        <fullName evidence="2">Putative lipocalin</fullName>
    </submittedName>
</protein>
<dbReference type="Gene3D" id="2.40.128.20">
    <property type="match status" value="1"/>
</dbReference>
<dbReference type="InterPro" id="IPR012674">
    <property type="entry name" value="Calycin"/>
</dbReference>
<evidence type="ECO:0000313" key="2">
    <source>
        <dbReference type="EMBL" id="NOV53481.1"/>
    </source>
</evidence>
<feature type="signal peptide" evidence="1">
    <location>
        <begin position="1"/>
        <end position="20"/>
    </location>
</feature>
<reference evidence="2" key="1">
    <citation type="submission" date="2019-12" db="EMBL/GenBank/DDBJ databases">
        <title>The sialotranscriptome of the gopher-tortoise tick, Amblyomma tuberculatum.</title>
        <authorList>
            <person name="Karim S."/>
            <person name="Andersen J."/>
            <person name="Kumar D."/>
            <person name="Adamson S."/>
            <person name="Ennen J."/>
            <person name="Qualis C.P."/>
            <person name="Ribeiro J.M.C."/>
        </authorList>
    </citation>
    <scope>NUCLEOTIDE SEQUENCE</scope>
    <source>
        <strain evidence="2">Removed</strain>
        <tissue evidence="2">Salivary glands</tissue>
    </source>
</reference>
<dbReference type="EMBL" id="GIDH01001538">
    <property type="protein sequence ID" value="NOV53481.1"/>
    <property type="molecule type" value="Transcribed_RNA"/>
</dbReference>
<name>A0A6M2E8G6_9ACAR</name>
<sequence length="208" mass="23985">MHSWRCYLLYFFAIVMATNAASRDKVKRQPVKTNEKKPVTPWEFISSKTIYMLKSNTSIPLVQCIRANTVTRNETEQTLTHIVLVKVTIQDKWISMNATYNPLKRAPNGTATKFTSVDGTTQETTNYTFSFFNRCCAVVEKTKGKPPKDFRGSCELWVNDIYFREVARRARSVCQNEFQSYCGPRAGVSYEGKECNLPELRYAPRMDE</sequence>
<dbReference type="GO" id="GO:0043176">
    <property type="term" value="F:amine binding"/>
    <property type="evidence" value="ECO:0007669"/>
    <property type="project" value="InterPro"/>
</dbReference>
<evidence type="ECO:0000256" key="1">
    <source>
        <dbReference type="SAM" id="SignalP"/>
    </source>
</evidence>
<accession>A0A6M2E8G6</accession>
<organism evidence="2">
    <name type="scientific">Amblyomma tuberculatum</name>
    <dbReference type="NCBI Taxonomy" id="48802"/>
    <lineage>
        <taxon>Eukaryota</taxon>
        <taxon>Metazoa</taxon>
        <taxon>Ecdysozoa</taxon>
        <taxon>Arthropoda</taxon>
        <taxon>Chelicerata</taxon>
        <taxon>Arachnida</taxon>
        <taxon>Acari</taxon>
        <taxon>Parasitiformes</taxon>
        <taxon>Ixodida</taxon>
        <taxon>Ixodoidea</taxon>
        <taxon>Ixodidae</taxon>
        <taxon>Amblyomminae</taxon>
        <taxon>Amblyomma</taxon>
    </lineage>
</organism>
<keyword evidence="1" id="KW-0732">Signal</keyword>
<dbReference type="GO" id="GO:0030682">
    <property type="term" value="P:symbiont-mediated perturbation of host defenses"/>
    <property type="evidence" value="ECO:0007669"/>
    <property type="project" value="InterPro"/>
</dbReference>
<dbReference type="InterPro" id="IPR002970">
    <property type="entry name" value="Tick_his-bd"/>
</dbReference>
<feature type="chain" id="PRO_5026687195" evidence="1">
    <location>
        <begin position="21"/>
        <end position="208"/>
    </location>
</feature>